<accession>A0A9P6ZYK9</accession>
<organism evidence="2 3">
    <name type="scientific">Suillus placidus</name>
    <dbReference type="NCBI Taxonomy" id="48579"/>
    <lineage>
        <taxon>Eukaryota</taxon>
        <taxon>Fungi</taxon>
        <taxon>Dikarya</taxon>
        <taxon>Basidiomycota</taxon>
        <taxon>Agaricomycotina</taxon>
        <taxon>Agaricomycetes</taxon>
        <taxon>Agaricomycetidae</taxon>
        <taxon>Boletales</taxon>
        <taxon>Suillineae</taxon>
        <taxon>Suillaceae</taxon>
        <taxon>Suillus</taxon>
    </lineage>
</organism>
<protein>
    <recommendedName>
        <fullName evidence="1">DUF6570 domain-containing protein</fullName>
    </recommendedName>
</protein>
<evidence type="ECO:0000313" key="2">
    <source>
        <dbReference type="EMBL" id="KAG1779209.1"/>
    </source>
</evidence>
<evidence type="ECO:0000313" key="3">
    <source>
        <dbReference type="Proteomes" id="UP000714275"/>
    </source>
</evidence>
<dbReference type="AlphaFoldDB" id="A0A9P6ZYK9"/>
<dbReference type="Proteomes" id="UP000714275">
    <property type="component" value="Unassembled WGS sequence"/>
</dbReference>
<evidence type="ECO:0000259" key="1">
    <source>
        <dbReference type="Pfam" id="PF20209"/>
    </source>
</evidence>
<dbReference type="EMBL" id="JABBWD010000013">
    <property type="protein sequence ID" value="KAG1779209.1"/>
    <property type="molecule type" value="Genomic_DNA"/>
</dbReference>
<gene>
    <name evidence="2" type="ORF">EV702DRAFT_1195709</name>
</gene>
<feature type="domain" description="DUF6570" evidence="1">
    <location>
        <begin position="253"/>
        <end position="299"/>
    </location>
</feature>
<dbReference type="Pfam" id="PF20209">
    <property type="entry name" value="DUF6570"/>
    <property type="match status" value="1"/>
</dbReference>
<comment type="caution">
    <text evidence="2">The sequence shown here is derived from an EMBL/GenBank/DDBJ whole genome shotgun (WGS) entry which is preliminary data.</text>
</comment>
<dbReference type="OrthoDB" id="2654080at2759"/>
<name>A0A9P6ZYK9_9AGAM</name>
<keyword evidence="3" id="KW-1185">Reference proteome</keyword>
<reference evidence="2" key="1">
    <citation type="journal article" date="2020" name="New Phytol.">
        <title>Comparative genomics reveals dynamic genome evolution in host specialist ectomycorrhizal fungi.</title>
        <authorList>
            <person name="Lofgren L.A."/>
            <person name="Nguyen N.H."/>
            <person name="Vilgalys R."/>
            <person name="Ruytinx J."/>
            <person name="Liao H.L."/>
            <person name="Branco S."/>
            <person name="Kuo A."/>
            <person name="LaButti K."/>
            <person name="Lipzen A."/>
            <person name="Andreopoulos W."/>
            <person name="Pangilinan J."/>
            <person name="Riley R."/>
            <person name="Hundley H."/>
            <person name="Na H."/>
            <person name="Barry K."/>
            <person name="Grigoriev I.V."/>
            <person name="Stajich J.E."/>
            <person name="Kennedy P.G."/>
        </authorList>
    </citation>
    <scope>NUCLEOTIDE SEQUENCE</scope>
    <source>
        <strain evidence="2">DOB743</strain>
    </source>
</reference>
<dbReference type="InterPro" id="IPR046700">
    <property type="entry name" value="DUF6570"/>
</dbReference>
<proteinExistence type="predicted"/>
<sequence>MSMELDDALAQLTMNNIIAICKDKEFSRSQKRKRSDLLDAVHHSADLHPLVLEAAHEKSINRIEAVSKQSAQPLSTHEKTLPSSSLHLSMLDHALKQLTVQEILTAAGTSKFSRLERQNRSGLIDAIRRSAELQAVMISSAENKIKQTREEEEKVLKRSCLQHKPESADESVFLEEVNSSVVCVVCAGEFCESETTDIPLHNIRNKEVLKPYQSHPRQNLVDGMLLYDQAVENKDDSQYGRLCRSCLDEVNANKTPVLALANNLWVGDVPDELAMLTLPECILVALSYPAAYIVKLYPKK</sequence>